<gene>
    <name evidence="2" type="ORF">TPR58_17870</name>
</gene>
<dbReference type="RefSeq" id="WP_346248083.1">
    <property type="nucleotide sequence ID" value="NZ_JBDIZK010000011.1"/>
</dbReference>
<keyword evidence="1" id="KW-0812">Transmembrane</keyword>
<accession>A0ABV0BE39</accession>
<comment type="caution">
    <text evidence="2">The sequence shown here is derived from an EMBL/GenBank/DDBJ whole genome shotgun (WGS) entry which is preliminary data.</text>
</comment>
<name>A0ABV0BE39_9SPHN</name>
<dbReference type="EMBL" id="JBDIZK010000011">
    <property type="protein sequence ID" value="MEN3749046.1"/>
    <property type="molecule type" value="Genomic_DNA"/>
</dbReference>
<dbReference type="Proteomes" id="UP001427805">
    <property type="component" value="Unassembled WGS sequence"/>
</dbReference>
<keyword evidence="1" id="KW-0472">Membrane</keyword>
<evidence type="ECO:0000313" key="2">
    <source>
        <dbReference type="EMBL" id="MEN3749046.1"/>
    </source>
</evidence>
<reference evidence="2 3" key="1">
    <citation type="submission" date="2024-05" db="EMBL/GenBank/DDBJ databases">
        <title>Sphingomonas sp. HF-S3 16S ribosomal RNA gene Genome sequencing and assembly.</title>
        <authorList>
            <person name="Lee H."/>
        </authorList>
    </citation>
    <scope>NUCLEOTIDE SEQUENCE [LARGE SCALE GENOMIC DNA]</scope>
    <source>
        <strain evidence="2 3">HF-S3</strain>
    </source>
</reference>
<feature type="transmembrane region" description="Helical" evidence="1">
    <location>
        <begin position="6"/>
        <end position="23"/>
    </location>
</feature>
<proteinExistence type="predicted"/>
<evidence type="ECO:0000256" key="1">
    <source>
        <dbReference type="SAM" id="Phobius"/>
    </source>
</evidence>
<evidence type="ECO:0000313" key="3">
    <source>
        <dbReference type="Proteomes" id="UP001427805"/>
    </source>
</evidence>
<organism evidence="2 3">
    <name type="scientific">Sphingomonas rustica</name>
    <dbReference type="NCBI Taxonomy" id="3103142"/>
    <lineage>
        <taxon>Bacteria</taxon>
        <taxon>Pseudomonadati</taxon>
        <taxon>Pseudomonadota</taxon>
        <taxon>Alphaproteobacteria</taxon>
        <taxon>Sphingomonadales</taxon>
        <taxon>Sphingomonadaceae</taxon>
        <taxon>Sphingomonas</taxon>
    </lineage>
</organism>
<feature type="transmembrane region" description="Helical" evidence="1">
    <location>
        <begin position="44"/>
        <end position="67"/>
    </location>
</feature>
<keyword evidence="1" id="KW-1133">Transmembrane helix</keyword>
<keyword evidence="3" id="KW-1185">Reference proteome</keyword>
<evidence type="ECO:0008006" key="4">
    <source>
        <dbReference type="Google" id="ProtNLM"/>
    </source>
</evidence>
<feature type="transmembrane region" description="Helical" evidence="1">
    <location>
        <begin position="116"/>
        <end position="137"/>
    </location>
</feature>
<sequence length="139" mass="14656">MKEGGWVLIAVGFLLAFFSFIFDPSVDALAGDRIVNIGRLQTQMLIFASGAVLCLMGTMFVAAGSIVERLPTEGPLLQVEQPSDASTAAASEPDRSAIVADEIVVDRDLGDDRHGVFQMIMGLVAVTIIILGTVALFGS</sequence>
<protein>
    <recommendedName>
        <fullName evidence="4">Integral membrane protein</fullName>
    </recommendedName>
</protein>